<dbReference type="Proteomes" id="UP000095286">
    <property type="component" value="Unplaced"/>
</dbReference>
<protein>
    <submittedName>
        <fullName evidence="2">SCHIP-1 domain-containing protein</fullName>
    </submittedName>
</protein>
<evidence type="ECO:0000313" key="1">
    <source>
        <dbReference type="Proteomes" id="UP000095286"/>
    </source>
</evidence>
<name>A0AC35UB70_9BILA</name>
<dbReference type="WBParaSite" id="RSKR_0000921000.1">
    <property type="protein sequence ID" value="RSKR_0000921000.1"/>
    <property type="gene ID" value="RSKR_0000921000"/>
</dbReference>
<organism evidence="1 2">
    <name type="scientific">Rhabditophanes sp. KR3021</name>
    <dbReference type="NCBI Taxonomy" id="114890"/>
    <lineage>
        <taxon>Eukaryota</taxon>
        <taxon>Metazoa</taxon>
        <taxon>Ecdysozoa</taxon>
        <taxon>Nematoda</taxon>
        <taxon>Chromadorea</taxon>
        <taxon>Rhabditida</taxon>
        <taxon>Tylenchina</taxon>
        <taxon>Panagrolaimomorpha</taxon>
        <taxon>Strongyloidoidea</taxon>
        <taxon>Alloionematidae</taxon>
        <taxon>Rhabditophanes</taxon>
    </lineage>
</organism>
<evidence type="ECO:0000313" key="2">
    <source>
        <dbReference type="WBParaSite" id="RSKR_0000921000.1"/>
    </source>
</evidence>
<accession>A0AC35UB70</accession>
<proteinExistence type="predicted"/>
<sequence>MSAEQIRQVGDKEKHTKEIKQVRVKEESAEEIKQVEVKEESAEEIKQVEVKEKPAEETKQVEVKEKSAEETKQGEVKAKSTEEAKQVDVKEKSAEETKQVGDKDNSAPTNGNPADEVSTEPVEAPETSETTATTIKNDPNNPCPILSQDYYNILKKKIANEKLIKAQLKQMVKRTTTTIVRKQKPRRPRYGEEIDTEEENNEDQPSQQQGKHYCQGHVTIQKDVPPQVVPEKELPQDEMQPKQPKSRIPFNMARKTVPFEETLAHREKRRRIEAAVAEYKNPKSATPEHPKNLNLLKEVQRARITHEEIIKAINSQMKIAEQTIAEINEHIMKYKDFSLDIDDIKPPKKKH</sequence>
<reference evidence="2" key="1">
    <citation type="submission" date="2016-11" db="UniProtKB">
        <authorList>
            <consortium name="WormBaseParasite"/>
        </authorList>
    </citation>
    <scope>IDENTIFICATION</scope>
    <source>
        <strain evidence="2">KR3021</strain>
    </source>
</reference>